<dbReference type="Proteomes" id="UP000006643">
    <property type="component" value="Unassembled WGS sequence"/>
</dbReference>
<dbReference type="GeneID" id="9467119"/>
<dbReference type="OrthoDB" id="129531at2759"/>
<feature type="region of interest" description="Disordered" evidence="2">
    <location>
        <begin position="267"/>
        <end position="321"/>
    </location>
</feature>
<evidence type="ECO:0000313" key="3">
    <source>
        <dbReference type="EMBL" id="EEY70315.1"/>
    </source>
</evidence>
<dbReference type="VEuPathDB" id="FungiDB:PITG_19615"/>
<sequence length="468" mass="51894">MIPRFVLQKCGAYLCYRDGGSCNAATPSSNASLPPMAHAIPVPVSTVDLADPSLDLLHVRASLRALEQAIDKVRELRELRRNHDALRREYLAARRRADDLDHQLAEAADAASPYVLFSQHNPNGTANLANQNTGSSSDCVAACLARCLRRSHQEKLSASPDSRHGEMLLLPVEMRYVSCVVETNLVVLSSLAWARLGSRLGNWIGISNRLLNKHVKRSLSVMVGVKCVAVLGLHQGAHAILVNQIVFSSGAGASDYERQRALHRNDIEHPDDRLDDVSTGDDQAKACSVEGERVSDEANGATKIDGGESEKASQESRDSCKHVLDDRDEELYYVPKMKIYHKDWETFEGYLEKYQEDNHTVVIINVYSMIAKIKKTAAELNGRLNPAEGGSRKGSQKITEQNFPSPRHVYTFPDKVSLRAKESPAYSAGRLEICFGKQKTDLDSSMNTKQWNRCFDFKDEKTMNTGVA</sequence>
<evidence type="ECO:0000256" key="1">
    <source>
        <dbReference type="SAM" id="Coils"/>
    </source>
</evidence>
<dbReference type="KEGG" id="pif:PITG_19615"/>
<dbReference type="InParanoid" id="D0P0D7"/>
<evidence type="ECO:0000313" key="4">
    <source>
        <dbReference type="Proteomes" id="UP000006643"/>
    </source>
</evidence>
<organism evidence="3 4">
    <name type="scientific">Phytophthora infestans (strain T30-4)</name>
    <name type="common">Potato late blight agent</name>
    <dbReference type="NCBI Taxonomy" id="403677"/>
    <lineage>
        <taxon>Eukaryota</taxon>
        <taxon>Sar</taxon>
        <taxon>Stramenopiles</taxon>
        <taxon>Oomycota</taxon>
        <taxon>Peronosporomycetes</taxon>
        <taxon>Peronosporales</taxon>
        <taxon>Peronosporaceae</taxon>
        <taxon>Phytophthora</taxon>
    </lineage>
</organism>
<dbReference type="EMBL" id="DS028216">
    <property type="protein sequence ID" value="EEY70315.1"/>
    <property type="molecule type" value="Genomic_DNA"/>
</dbReference>
<accession>D0P0D7</accession>
<dbReference type="RefSeq" id="XP_002996937.1">
    <property type="nucleotide sequence ID" value="XM_002996891.1"/>
</dbReference>
<dbReference type="HOGENOM" id="CLU_584593_0_0_1"/>
<feature type="coiled-coil region" evidence="1">
    <location>
        <begin position="59"/>
        <end position="103"/>
    </location>
</feature>
<evidence type="ECO:0000256" key="2">
    <source>
        <dbReference type="SAM" id="MobiDB-lite"/>
    </source>
</evidence>
<protein>
    <submittedName>
        <fullName evidence="3">Uncharacterized protein</fullName>
    </submittedName>
</protein>
<keyword evidence="1" id="KW-0175">Coiled coil</keyword>
<dbReference type="AlphaFoldDB" id="D0P0D7"/>
<feature type="compositionally biased region" description="Basic and acidic residues" evidence="2">
    <location>
        <begin position="305"/>
        <end position="321"/>
    </location>
</feature>
<name>D0P0D7_PHYIT</name>
<proteinExistence type="predicted"/>
<gene>
    <name evidence="3" type="ORF">PITG_19615</name>
</gene>
<keyword evidence="4" id="KW-1185">Reference proteome</keyword>
<reference evidence="4" key="1">
    <citation type="journal article" date="2009" name="Nature">
        <title>Genome sequence and analysis of the Irish potato famine pathogen Phytophthora infestans.</title>
        <authorList>
            <consortium name="The Broad Institute Genome Sequencing Platform"/>
            <person name="Haas B.J."/>
            <person name="Kamoun S."/>
            <person name="Zody M.C."/>
            <person name="Jiang R.H."/>
            <person name="Handsaker R.E."/>
            <person name="Cano L.M."/>
            <person name="Grabherr M."/>
            <person name="Kodira C.D."/>
            <person name="Raffaele S."/>
            <person name="Torto-Alalibo T."/>
            <person name="Bozkurt T.O."/>
            <person name="Ah-Fong A.M."/>
            <person name="Alvarado L."/>
            <person name="Anderson V.L."/>
            <person name="Armstrong M.R."/>
            <person name="Avrova A."/>
            <person name="Baxter L."/>
            <person name="Beynon J."/>
            <person name="Boevink P.C."/>
            <person name="Bollmann S.R."/>
            <person name="Bos J.I."/>
            <person name="Bulone V."/>
            <person name="Cai G."/>
            <person name="Cakir C."/>
            <person name="Carrington J.C."/>
            <person name="Chawner M."/>
            <person name="Conti L."/>
            <person name="Costanzo S."/>
            <person name="Ewan R."/>
            <person name="Fahlgren N."/>
            <person name="Fischbach M.A."/>
            <person name="Fugelstad J."/>
            <person name="Gilroy E.M."/>
            <person name="Gnerre S."/>
            <person name="Green P.J."/>
            <person name="Grenville-Briggs L.J."/>
            <person name="Griffith J."/>
            <person name="Grunwald N.J."/>
            <person name="Horn K."/>
            <person name="Horner N.R."/>
            <person name="Hu C.H."/>
            <person name="Huitema E."/>
            <person name="Jeong D.H."/>
            <person name="Jones A.M."/>
            <person name="Jones J.D."/>
            <person name="Jones R.W."/>
            <person name="Karlsson E.K."/>
            <person name="Kunjeti S.G."/>
            <person name="Lamour K."/>
            <person name="Liu Z."/>
            <person name="Ma L."/>
            <person name="Maclean D."/>
            <person name="Chibucos M.C."/>
            <person name="McDonald H."/>
            <person name="McWalters J."/>
            <person name="Meijer H.J."/>
            <person name="Morgan W."/>
            <person name="Morris P.F."/>
            <person name="Munro C.A."/>
            <person name="O'Neill K."/>
            <person name="Ospina-Giraldo M."/>
            <person name="Pinzon A."/>
            <person name="Pritchard L."/>
            <person name="Ramsahoye B."/>
            <person name="Ren Q."/>
            <person name="Restrepo S."/>
            <person name="Roy S."/>
            <person name="Sadanandom A."/>
            <person name="Savidor A."/>
            <person name="Schornack S."/>
            <person name="Schwartz D.C."/>
            <person name="Schumann U.D."/>
            <person name="Schwessinger B."/>
            <person name="Seyer L."/>
            <person name="Sharpe T."/>
            <person name="Silvar C."/>
            <person name="Song J."/>
            <person name="Studholme D.J."/>
            <person name="Sykes S."/>
            <person name="Thines M."/>
            <person name="van de Vondervoort P.J."/>
            <person name="Phuntumart V."/>
            <person name="Wawra S."/>
            <person name="Weide R."/>
            <person name="Win J."/>
            <person name="Young C."/>
            <person name="Zhou S."/>
            <person name="Fry W."/>
            <person name="Meyers B.C."/>
            <person name="van West P."/>
            <person name="Ristaino J."/>
            <person name="Govers F."/>
            <person name="Birch P.R."/>
            <person name="Whisson S.C."/>
            <person name="Judelson H.S."/>
            <person name="Nusbaum C."/>
        </authorList>
    </citation>
    <scope>NUCLEOTIDE SEQUENCE [LARGE SCALE GENOMIC DNA]</scope>
    <source>
        <strain evidence="4">T30-4</strain>
    </source>
</reference>
<feature type="compositionally biased region" description="Basic and acidic residues" evidence="2">
    <location>
        <begin position="267"/>
        <end position="276"/>
    </location>
</feature>